<protein>
    <submittedName>
        <fullName evidence="2">Uncharacterized protein</fullName>
    </submittedName>
</protein>
<keyword evidence="3" id="KW-1185">Reference proteome</keyword>
<evidence type="ECO:0000313" key="2">
    <source>
        <dbReference type="EMBL" id="VEL22728.1"/>
    </source>
</evidence>
<evidence type="ECO:0000256" key="1">
    <source>
        <dbReference type="SAM" id="MobiDB-lite"/>
    </source>
</evidence>
<feature type="region of interest" description="Disordered" evidence="1">
    <location>
        <begin position="1"/>
        <end position="21"/>
    </location>
</feature>
<dbReference type="Proteomes" id="UP000784294">
    <property type="component" value="Unassembled WGS sequence"/>
</dbReference>
<feature type="compositionally biased region" description="Polar residues" evidence="1">
    <location>
        <begin position="108"/>
        <end position="121"/>
    </location>
</feature>
<feature type="compositionally biased region" description="Basic and acidic residues" evidence="1">
    <location>
        <begin position="85"/>
        <end position="107"/>
    </location>
</feature>
<accession>A0A3S5A8I1</accession>
<proteinExistence type="predicted"/>
<organism evidence="2 3">
    <name type="scientific">Protopolystoma xenopodis</name>
    <dbReference type="NCBI Taxonomy" id="117903"/>
    <lineage>
        <taxon>Eukaryota</taxon>
        <taxon>Metazoa</taxon>
        <taxon>Spiralia</taxon>
        <taxon>Lophotrochozoa</taxon>
        <taxon>Platyhelminthes</taxon>
        <taxon>Monogenea</taxon>
        <taxon>Polyopisthocotylea</taxon>
        <taxon>Polystomatidea</taxon>
        <taxon>Polystomatidae</taxon>
        <taxon>Protopolystoma</taxon>
    </lineage>
</organism>
<sequence>MTTGRTDTDAGNGIAGQAEGASAELVASCAPEALLDEVVQERVEGGVWLGEEGRLAEKRREEGETGERTCESEMGKMAAAVVGRSSREGNHRTAIESKKHESADADRQSVTTEKMRQTRQN</sequence>
<comment type="caution">
    <text evidence="2">The sequence shown here is derived from an EMBL/GenBank/DDBJ whole genome shotgun (WGS) entry which is preliminary data.</text>
</comment>
<reference evidence="2" key="1">
    <citation type="submission" date="2018-11" db="EMBL/GenBank/DDBJ databases">
        <authorList>
            <consortium name="Pathogen Informatics"/>
        </authorList>
    </citation>
    <scope>NUCLEOTIDE SEQUENCE</scope>
</reference>
<gene>
    <name evidence="2" type="ORF">PXEA_LOCUS16168</name>
</gene>
<name>A0A3S5A8I1_9PLAT</name>
<feature type="region of interest" description="Disordered" evidence="1">
    <location>
        <begin position="80"/>
        <end position="121"/>
    </location>
</feature>
<dbReference type="AlphaFoldDB" id="A0A3S5A8I1"/>
<dbReference type="EMBL" id="CAAALY010058096">
    <property type="protein sequence ID" value="VEL22728.1"/>
    <property type="molecule type" value="Genomic_DNA"/>
</dbReference>
<evidence type="ECO:0000313" key="3">
    <source>
        <dbReference type="Proteomes" id="UP000784294"/>
    </source>
</evidence>